<protein>
    <submittedName>
        <fullName evidence="8">Glycosyl hydrolase family 109 protein 1</fullName>
        <ecNumber evidence="8">3.2.1.-</ecNumber>
    </submittedName>
</protein>
<keyword evidence="5 8" id="KW-0326">Glycosidase</keyword>
<evidence type="ECO:0000256" key="1">
    <source>
        <dbReference type="ARBA" id="ARBA00001911"/>
    </source>
</evidence>
<dbReference type="Gene3D" id="3.40.50.720">
    <property type="entry name" value="NAD(P)-binding Rossmann-like Domain"/>
    <property type="match status" value="1"/>
</dbReference>
<keyword evidence="4" id="KW-0520">NAD</keyword>
<feature type="domain" description="Glycosyl hydrolase 109 C-terminal" evidence="7">
    <location>
        <begin position="204"/>
        <end position="357"/>
    </location>
</feature>
<feature type="domain" description="Gfo/Idh/MocA-like oxidoreductase N-terminal" evidence="6">
    <location>
        <begin position="68"/>
        <end position="191"/>
    </location>
</feature>
<dbReference type="InterPro" id="IPR050463">
    <property type="entry name" value="Gfo/Idh/MocA_oxidrdct_glycsds"/>
</dbReference>
<evidence type="ECO:0000256" key="2">
    <source>
        <dbReference type="ARBA" id="ARBA00009329"/>
    </source>
</evidence>
<accession>A0A644UJA6</accession>
<name>A0A644UJA6_9ZZZZ</name>
<dbReference type="InterPro" id="IPR049303">
    <property type="entry name" value="Glyco_hydro_109_C"/>
</dbReference>
<evidence type="ECO:0000256" key="3">
    <source>
        <dbReference type="ARBA" id="ARBA00022801"/>
    </source>
</evidence>
<dbReference type="EC" id="3.2.1.-" evidence="8"/>
<dbReference type="InterPro" id="IPR036291">
    <property type="entry name" value="NAD(P)-bd_dom_sf"/>
</dbReference>
<dbReference type="GO" id="GO:0016798">
    <property type="term" value="F:hydrolase activity, acting on glycosyl bonds"/>
    <property type="evidence" value="ECO:0007669"/>
    <property type="project" value="UniProtKB-KW"/>
</dbReference>
<evidence type="ECO:0000259" key="6">
    <source>
        <dbReference type="Pfam" id="PF01408"/>
    </source>
</evidence>
<comment type="caution">
    <text evidence="8">The sequence shown here is derived from an EMBL/GenBank/DDBJ whole genome shotgun (WGS) entry which is preliminary data.</text>
</comment>
<dbReference type="Gene3D" id="3.30.360.10">
    <property type="entry name" value="Dihydrodipicolinate Reductase, domain 2"/>
    <property type="match status" value="1"/>
</dbReference>
<evidence type="ECO:0000256" key="4">
    <source>
        <dbReference type="ARBA" id="ARBA00023027"/>
    </source>
</evidence>
<evidence type="ECO:0000259" key="7">
    <source>
        <dbReference type="Pfam" id="PF21252"/>
    </source>
</evidence>
<dbReference type="SUPFAM" id="SSF51735">
    <property type="entry name" value="NAD(P)-binding Rossmann-fold domains"/>
    <property type="match status" value="1"/>
</dbReference>
<comment type="similarity">
    <text evidence="2">Belongs to the Gfo/Idh/MocA family. Glycosyl hydrolase 109 subfamily.</text>
</comment>
<dbReference type="PANTHER" id="PTHR43818">
    <property type="entry name" value="BCDNA.GH03377"/>
    <property type="match status" value="1"/>
</dbReference>
<proteinExistence type="inferred from homology"/>
<dbReference type="GO" id="GO:0000166">
    <property type="term" value="F:nucleotide binding"/>
    <property type="evidence" value="ECO:0007669"/>
    <property type="project" value="InterPro"/>
</dbReference>
<dbReference type="Pfam" id="PF21252">
    <property type="entry name" value="Glyco_hydro_109_C"/>
    <property type="match status" value="1"/>
</dbReference>
<dbReference type="InterPro" id="IPR000683">
    <property type="entry name" value="Gfo/Idh/MocA-like_OxRdtase_N"/>
</dbReference>
<sequence length="480" mass="54035">MSINRRNFLKLAGLAGAGWIGNTAPIQGIEPGKSYPDGKLPHIKKAAETKHPHRFNMSGYCAPAIDTVRIGFIGVGNRGSAAVERMSQIDHVNITAICDVRPEKAQETKQRIKSDGHKAILYTDSDQAWMQMCQRDDIDLVYIATHWKLHAPMAIYAMEHGKHVALEIPAATTVEDCWKLVETSEKTRKHCVMLENCCYDFFELLTLNMARQGYFGDIIHCEGAYIHDIFEGLFQEEKRYDFWRLKENSTRNGNLYPTHGIGPVCQILNINRGNKMEYLVSMSSNDFMLNEKAKEAAASNPYFKQYIDKPFRGNMNTSTIRNHNGSTILLQHDVTSPRPYSRIHLVSGTKAFAQKYPLPGKIAFGHDGWVSDTVMQELEQTYTPAITRQIGDLAKQIGGHGGMDFMMDWRLIDCLRNGLPMDMDVYDAASWSAISPLSEWSVANRSAAIDIPDFTAGNWKNNQPHDISLQKGGNTGVRMR</sequence>
<keyword evidence="3 8" id="KW-0378">Hydrolase</keyword>
<gene>
    <name evidence="8" type="ORF">SDC9_24973</name>
</gene>
<dbReference type="EMBL" id="VSSQ01000123">
    <property type="protein sequence ID" value="MPL79098.1"/>
    <property type="molecule type" value="Genomic_DNA"/>
</dbReference>
<comment type="cofactor">
    <cofactor evidence="1">
        <name>NAD(+)</name>
        <dbReference type="ChEBI" id="CHEBI:57540"/>
    </cofactor>
</comment>
<dbReference type="Pfam" id="PF01408">
    <property type="entry name" value="GFO_IDH_MocA"/>
    <property type="match status" value="1"/>
</dbReference>
<dbReference type="AlphaFoldDB" id="A0A644UJA6"/>
<organism evidence="8">
    <name type="scientific">bioreactor metagenome</name>
    <dbReference type="NCBI Taxonomy" id="1076179"/>
    <lineage>
        <taxon>unclassified sequences</taxon>
        <taxon>metagenomes</taxon>
        <taxon>ecological metagenomes</taxon>
    </lineage>
</organism>
<evidence type="ECO:0000256" key="5">
    <source>
        <dbReference type="ARBA" id="ARBA00023295"/>
    </source>
</evidence>
<reference evidence="8" key="1">
    <citation type="submission" date="2019-08" db="EMBL/GenBank/DDBJ databases">
        <authorList>
            <person name="Kucharzyk K."/>
            <person name="Murdoch R.W."/>
            <person name="Higgins S."/>
            <person name="Loffler F."/>
        </authorList>
    </citation>
    <scope>NUCLEOTIDE SEQUENCE</scope>
</reference>
<evidence type="ECO:0000313" key="8">
    <source>
        <dbReference type="EMBL" id="MPL79098.1"/>
    </source>
</evidence>
<dbReference type="PANTHER" id="PTHR43818:SF1">
    <property type="entry name" value="GLYCOSYL HYDROLASE FAMILY 109 PROTEIN"/>
    <property type="match status" value="1"/>
</dbReference>